<keyword evidence="11" id="KW-1185">Reference proteome</keyword>
<dbReference type="InterPro" id="IPR051472">
    <property type="entry name" value="T3SS_Stator/FliH"/>
</dbReference>
<feature type="coiled-coil region" evidence="8">
    <location>
        <begin position="38"/>
        <end position="65"/>
    </location>
</feature>
<keyword evidence="10" id="KW-0282">Flagellum</keyword>
<comment type="similarity">
    <text evidence="2">Belongs to the FliH family.</text>
</comment>
<evidence type="ECO:0000256" key="6">
    <source>
        <dbReference type="ARBA" id="ARBA00023225"/>
    </source>
</evidence>
<evidence type="ECO:0000256" key="2">
    <source>
        <dbReference type="ARBA" id="ARBA00006602"/>
    </source>
</evidence>
<dbReference type="PANTHER" id="PTHR34982">
    <property type="entry name" value="YOP PROTEINS TRANSLOCATION PROTEIN L"/>
    <property type="match status" value="1"/>
</dbReference>
<accession>A0A974NPP7</accession>
<comment type="function">
    <text evidence="1">Needed for flagellar regrowth and assembly.</text>
</comment>
<protein>
    <recommendedName>
        <fullName evidence="7">Flagellar assembly protein FliH</fullName>
    </recommendedName>
</protein>
<dbReference type="KEGG" id="ppsr:I6J18_06610"/>
<evidence type="ECO:0000256" key="5">
    <source>
        <dbReference type="ARBA" id="ARBA00022927"/>
    </source>
</evidence>
<keyword evidence="10" id="KW-0969">Cilium</keyword>
<keyword evidence="10" id="KW-0966">Cell projection</keyword>
<proteinExistence type="inferred from homology"/>
<evidence type="ECO:0000256" key="3">
    <source>
        <dbReference type="ARBA" id="ARBA00022448"/>
    </source>
</evidence>
<name>A0A974NPP7_PERPY</name>
<dbReference type="NCBIfam" id="TIGR03825">
    <property type="entry name" value="FliH_bacil"/>
    <property type="match status" value="1"/>
</dbReference>
<evidence type="ECO:0000313" key="11">
    <source>
        <dbReference type="Proteomes" id="UP000595254"/>
    </source>
</evidence>
<evidence type="ECO:0000256" key="4">
    <source>
        <dbReference type="ARBA" id="ARBA00022795"/>
    </source>
</evidence>
<evidence type="ECO:0000259" key="9">
    <source>
        <dbReference type="Pfam" id="PF02108"/>
    </source>
</evidence>
<keyword evidence="5" id="KW-0653">Protein transport</keyword>
<dbReference type="Proteomes" id="UP000595254">
    <property type="component" value="Chromosome"/>
</dbReference>
<dbReference type="Pfam" id="PF02108">
    <property type="entry name" value="FliH"/>
    <property type="match status" value="1"/>
</dbReference>
<organism evidence="10 11">
    <name type="scientific">Peribacillus psychrosaccharolyticus</name>
    <name type="common">Bacillus psychrosaccharolyticus</name>
    <dbReference type="NCBI Taxonomy" id="1407"/>
    <lineage>
        <taxon>Bacteria</taxon>
        <taxon>Bacillati</taxon>
        <taxon>Bacillota</taxon>
        <taxon>Bacilli</taxon>
        <taxon>Bacillales</taxon>
        <taxon>Bacillaceae</taxon>
        <taxon>Peribacillus</taxon>
    </lineage>
</organism>
<evidence type="ECO:0000313" key="10">
    <source>
        <dbReference type="EMBL" id="QQT01530.1"/>
    </source>
</evidence>
<sequence length="257" mass="29317">MSRIIKSHFTKTEENSGKTIEIRNYHYQSPGTEEQAETQVTRELVEDARREAHKIEEEAKQRAQKIYQDIEQAKIYWEQTEKQQYIQAGYDAGFLEGSETGRSQGLAEYTHSIEMAKGIVETSKMDYLDKLAKAEQTILDLGIKVAGKIIGTQLDQSEEAFVSIVKRAIKEARDYSEVELHIHPEHYQSILSQKEELQAIFPKEINVYIYPDSDLEVNSCIIESGNGRIDASVDSQLAEIKRKLADLLDRGVTDESE</sequence>
<feature type="domain" description="Flagellar assembly protein FliH/Type III secretion system HrpE" evidence="9">
    <location>
        <begin position="132"/>
        <end position="239"/>
    </location>
</feature>
<keyword evidence="4" id="KW-1005">Bacterial flagellum biogenesis</keyword>
<keyword evidence="6" id="KW-1006">Bacterial flagellum protein export</keyword>
<dbReference type="PANTHER" id="PTHR34982:SF1">
    <property type="entry name" value="FLAGELLAR ASSEMBLY PROTEIN FLIH"/>
    <property type="match status" value="1"/>
</dbReference>
<dbReference type="RefSeq" id="WP_051387335.1">
    <property type="nucleotide sequence ID" value="NZ_CP068053.1"/>
</dbReference>
<dbReference type="InterPro" id="IPR022524">
    <property type="entry name" value="FliH_Bacilli"/>
</dbReference>
<dbReference type="InterPro" id="IPR018035">
    <property type="entry name" value="Flagellar_FliH/T3SS_HrpE"/>
</dbReference>
<gene>
    <name evidence="10" type="primary">fliH</name>
    <name evidence="10" type="ORF">I6J18_06610</name>
</gene>
<reference evidence="10 11" key="1">
    <citation type="submission" date="2021-01" db="EMBL/GenBank/DDBJ databases">
        <title>FDA dAtabase for Regulatory Grade micrObial Sequences (FDA-ARGOS): Supporting development and validation of Infectious Disease Dx tests.</title>
        <authorList>
            <person name="Nelson B."/>
            <person name="Plummer A."/>
            <person name="Tallon L."/>
            <person name="Sadzewicz L."/>
            <person name="Zhao X."/>
            <person name="Boylan J."/>
            <person name="Ott S."/>
            <person name="Bowen H."/>
            <person name="Vavikolanu K."/>
            <person name="Mehta A."/>
            <person name="Aluvathingal J."/>
            <person name="Nadendla S."/>
            <person name="Myers T."/>
            <person name="Yan Y."/>
            <person name="Sichtig H."/>
        </authorList>
    </citation>
    <scope>NUCLEOTIDE SEQUENCE [LARGE SCALE GENOMIC DNA]</scope>
    <source>
        <strain evidence="10 11">FDAARGOS_1161</strain>
    </source>
</reference>
<dbReference type="EMBL" id="CP068053">
    <property type="protein sequence ID" value="QQT01530.1"/>
    <property type="molecule type" value="Genomic_DNA"/>
</dbReference>
<evidence type="ECO:0000256" key="1">
    <source>
        <dbReference type="ARBA" id="ARBA00003041"/>
    </source>
</evidence>
<dbReference type="AlphaFoldDB" id="A0A974NPP7"/>
<keyword evidence="3" id="KW-0813">Transport</keyword>
<evidence type="ECO:0000256" key="8">
    <source>
        <dbReference type="SAM" id="Coils"/>
    </source>
</evidence>
<dbReference type="GO" id="GO:0015031">
    <property type="term" value="P:protein transport"/>
    <property type="evidence" value="ECO:0007669"/>
    <property type="project" value="UniProtKB-KW"/>
</dbReference>
<evidence type="ECO:0000256" key="7">
    <source>
        <dbReference type="NCBIfam" id="TIGR03825"/>
    </source>
</evidence>
<dbReference type="GO" id="GO:0005829">
    <property type="term" value="C:cytosol"/>
    <property type="evidence" value="ECO:0007669"/>
    <property type="project" value="TreeGrafter"/>
</dbReference>
<keyword evidence="8" id="KW-0175">Coiled coil</keyword>
<dbReference type="GO" id="GO:0044781">
    <property type="term" value="P:bacterial-type flagellum organization"/>
    <property type="evidence" value="ECO:0007669"/>
    <property type="project" value="UniProtKB-KW"/>
</dbReference>